<protein>
    <recommendedName>
        <fullName evidence="2">CHD subfamily II SANT-like domain-containing protein</fullName>
    </recommendedName>
</protein>
<sequence length="165" mass="18923">MAAADEDDIHDLSSEDEDYSYEDDVSDNDTTLPGSISGRRGQYSKRKSRNVDLIPLMEGEGRSLRVLGFNQAQRAVFLQTLNRYGFQNYDWKEYLPRLKVKSVEEIQRYAQLVMAHLVDETDDAEHFSDGVPREGLRTDETLLRIANITLIEEKVLGKHLQNNDS</sequence>
<feature type="region of interest" description="Disordered" evidence="1">
    <location>
        <begin position="1"/>
        <end position="44"/>
    </location>
</feature>
<feature type="domain" description="CHD subfamily II SANT-like" evidence="2">
    <location>
        <begin position="23"/>
        <end position="164"/>
    </location>
</feature>
<dbReference type="GO" id="GO:0003677">
    <property type="term" value="F:DNA binding"/>
    <property type="evidence" value="ECO:0007669"/>
    <property type="project" value="InterPro"/>
</dbReference>
<name>A0AAV5CQD5_ELECO</name>
<keyword evidence="4" id="KW-1185">Reference proteome</keyword>
<dbReference type="GO" id="GO:0006338">
    <property type="term" value="P:chromatin remodeling"/>
    <property type="evidence" value="ECO:0007669"/>
    <property type="project" value="InterPro"/>
</dbReference>
<dbReference type="InterPro" id="IPR009462">
    <property type="entry name" value="CHD_II_SANT-like"/>
</dbReference>
<evidence type="ECO:0000313" key="4">
    <source>
        <dbReference type="Proteomes" id="UP001054889"/>
    </source>
</evidence>
<evidence type="ECO:0000313" key="3">
    <source>
        <dbReference type="EMBL" id="GJN00737.1"/>
    </source>
</evidence>
<dbReference type="AlphaFoldDB" id="A0AAV5CQD5"/>
<organism evidence="3 4">
    <name type="scientific">Eleusine coracana subsp. coracana</name>
    <dbReference type="NCBI Taxonomy" id="191504"/>
    <lineage>
        <taxon>Eukaryota</taxon>
        <taxon>Viridiplantae</taxon>
        <taxon>Streptophyta</taxon>
        <taxon>Embryophyta</taxon>
        <taxon>Tracheophyta</taxon>
        <taxon>Spermatophyta</taxon>
        <taxon>Magnoliopsida</taxon>
        <taxon>Liliopsida</taxon>
        <taxon>Poales</taxon>
        <taxon>Poaceae</taxon>
        <taxon>PACMAD clade</taxon>
        <taxon>Chloridoideae</taxon>
        <taxon>Cynodonteae</taxon>
        <taxon>Eleusininae</taxon>
        <taxon>Eleusine</taxon>
    </lineage>
</organism>
<dbReference type="Proteomes" id="UP001054889">
    <property type="component" value="Unassembled WGS sequence"/>
</dbReference>
<evidence type="ECO:0000256" key="1">
    <source>
        <dbReference type="SAM" id="MobiDB-lite"/>
    </source>
</evidence>
<dbReference type="SMART" id="SM01146">
    <property type="entry name" value="DUF1086"/>
    <property type="match status" value="1"/>
</dbReference>
<reference evidence="3" key="1">
    <citation type="journal article" date="2018" name="DNA Res.">
        <title>Multiple hybrid de novo genome assembly of finger millet, an orphan allotetraploid crop.</title>
        <authorList>
            <person name="Hatakeyama M."/>
            <person name="Aluri S."/>
            <person name="Balachadran M.T."/>
            <person name="Sivarajan S.R."/>
            <person name="Patrignani A."/>
            <person name="Gruter S."/>
            <person name="Poveda L."/>
            <person name="Shimizu-Inatsugi R."/>
            <person name="Baeten J."/>
            <person name="Francoijs K.J."/>
            <person name="Nataraja K.N."/>
            <person name="Reddy Y.A.N."/>
            <person name="Phadnis S."/>
            <person name="Ravikumar R.L."/>
            <person name="Schlapbach R."/>
            <person name="Sreeman S.M."/>
            <person name="Shimizu K.K."/>
        </authorList>
    </citation>
    <scope>NUCLEOTIDE SEQUENCE</scope>
</reference>
<reference evidence="3" key="2">
    <citation type="submission" date="2021-12" db="EMBL/GenBank/DDBJ databases">
        <title>Resequencing data analysis of finger millet.</title>
        <authorList>
            <person name="Hatakeyama M."/>
            <person name="Aluri S."/>
            <person name="Balachadran M.T."/>
            <person name="Sivarajan S.R."/>
            <person name="Poveda L."/>
            <person name="Shimizu-Inatsugi R."/>
            <person name="Schlapbach R."/>
            <person name="Sreeman S.M."/>
            <person name="Shimizu K.K."/>
        </authorList>
    </citation>
    <scope>NUCLEOTIDE SEQUENCE</scope>
</reference>
<evidence type="ECO:0000259" key="2">
    <source>
        <dbReference type="SMART" id="SM01146"/>
    </source>
</evidence>
<comment type="caution">
    <text evidence="3">The sequence shown here is derived from an EMBL/GenBank/DDBJ whole genome shotgun (WGS) entry which is preliminary data.</text>
</comment>
<proteinExistence type="predicted"/>
<dbReference type="Pfam" id="PF06461">
    <property type="entry name" value="CHDII_SANT-like"/>
    <property type="match status" value="1"/>
</dbReference>
<feature type="compositionally biased region" description="Acidic residues" evidence="1">
    <location>
        <begin position="1"/>
        <end position="27"/>
    </location>
</feature>
<accession>A0AAV5CQD5</accession>
<gene>
    <name evidence="3" type="primary">ga17941</name>
    <name evidence="3" type="ORF">PR202_ga17941</name>
</gene>
<dbReference type="EMBL" id="BQKI01000008">
    <property type="protein sequence ID" value="GJN00737.1"/>
    <property type="molecule type" value="Genomic_DNA"/>
</dbReference>